<dbReference type="EMBL" id="JBHTEE010000001">
    <property type="protein sequence ID" value="MFC7604911.1"/>
    <property type="molecule type" value="Genomic_DNA"/>
</dbReference>
<reference evidence="3" key="1">
    <citation type="journal article" date="2019" name="Int. J. Syst. Evol. Microbiol.">
        <title>The Global Catalogue of Microorganisms (GCM) 10K type strain sequencing project: providing services to taxonomists for standard genome sequencing and annotation.</title>
        <authorList>
            <consortium name="The Broad Institute Genomics Platform"/>
            <consortium name="The Broad Institute Genome Sequencing Center for Infectious Disease"/>
            <person name="Wu L."/>
            <person name="Ma J."/>
        </authorList>
    </citation>
    <scope>NUCLEOTIDE SEQUENCE [LARGE SCALE GENOMIC DNA]</scope>
    <source>
        <strain evidence="3">JCM 10083</strain>
    </source>
</reference>
<dbReference type="Proteomes" id="UP001596514">
    <property type="component" value="Unassembled WGS sequence"/>
</dbReference>
<evidence type="ECO:0000313" key="2">
    <source>
        <dbReference type="EMBL" id="MFC7604911.1"/>
    </source>
</evidence>
<organism evidence="2 3">
    <name type="scientific">Streptosporangium amethystogenes subsp. fukuiense</name>
    <dbReference type="NCBI Taxonomy" id="698418"/>
    <lineage>
        <taxon>Bacteria</taxon>
        <taxon>Bacillati</taxon>
        <taxon>Actinomycetota</taxon>
        <taxon>Actinomycetes</taxon>
        <taxon>Streptosporangiales</taxon>
        <taxon>Streptosporangiaceae</taxon>
        <taxon>Streptosporangium</taxon>
    </lineage>
</organism>
<dbReference type="Gene3D" id="1.10.10.10">
    <property type="entry name" value="Winged helix-like DNA-binding domain superfamily/Winged helix DNA-binding domain"/>
    <property type="match status" value="1"/>
</dbReference>
<feature type="domain" description="HTH iclR-type" evidence="1">
    <location>
        <begin position="161"/>
        <end position="208"/>
    </location>
</feature>
<dbReference type="InterPro" id="IPR005471">
    <property type="entry name" value="Tscrpt_reg_IclR_N"/>
</dbReference>
<comment type="caution">
    <text evidence="2">The sequence shown here is derived from an EMBL/GenBank/DDBJ whole genome shotgun (WGS) entry which is preliminary data.</text>
</comment>
<evidence type="ECO:0000259" key="1">
    <source>
        <dbReference type="Pfam" id="PF09339"/>
    </source>
</evidence>
<accession>A0ABW2TBL8</accession>
<sequence length="380" mass="41742">MTRTPENGFPSTPEQLLELGIDRLRKMLGQQWEVVLEADACRAEDLGHDALITITSPDRSLTRRVLVETKPSWTPALLERELLPRVSLMRRLSQDTAVLVIAPWISPQTRALLSRWDCGYIDLTGNVSFRMNQPAIVLETQGAARDPRPRTAGAQRGLSGARAGRLVRVLADVRPTYRATELAETTGLSGAYVSRLLDTLEEEAIIRRRNKVVVKVDWEALLRLRASETSLLRPGRFLGFLAPNGLDSFIGKLLEHQELHTSIALTGPLAATKVAPLAIGGQGMLYATEEATARLLEGQGLFPVNQGADVLLLQPPDTSPFFGVRQVDGLPHVALSQLVLDSLSGPGRLPAAGEAVLNYMRDHEKNWRLDDLDGIEFPPP</sequence>
<evidence type="ECO:0000313" key="3">
    <source>
        <dbReference type="Proteomes" id="UP001596514"/>
    </source>
</evidence>
<dbReference type="RefSeq" id="WP_343983838.1">
    <property type="nucleotide sequence ID" value="NZ_BAAAGK010000325.1"/>
</dbReference>
<dbReference type="Pfam" id="PF09339">
    <property type="entry name" value="HTH_IclR"/>
    <property type="match status" value="1"/>
</dbReference>
<protein>
    <submittedName>
        <fullName evidence="2">Helix-turn-helix domain-containing protein</fullName>
    </submittedName>
</protein>
<dbReference type="InterPro" id="IPR036388">
    <property type="entry name" value="WH-like_DNA-bd_sf"/>
</dbReference>
<name>A0ABW2TBL8_9ACTN</name>
<gene>
    <name evidence="2" type="ORF">ACFQVD_32880</name>
</gene>
<dbReference type="SUPFAM" id="SSF46785">
    <property type="entry name" value="Winged helix' DNA-binding domain"/>
    <property type="match status" value="1"/>
</dbReference>
<dbReference type="InterPro" id="IPR036390">
    <property type="entry name" value="WH_DNA-bd_sf"/>
</dbReference>
<proteinExistence type="predicted"/>
<keyword evidence="3" id="KW-1185">Reference proteome</keyword>